<evidence type="ECO:0000259" key="4">
    <source>
        <dbReference type="Pfam" id="PF25917"/>
    </source>
</evidence>
<evidence type="ECO:0000313" key="8">
    <source>
        <dbReference type="Proteomes" id="UP000292781"/>
    </source>
</evidence>
<dbReference type="AlphaFoldDB" id="A0A4V2KUC8"/>
<evidence type="ECO:0000259" key="5">
    <source>
        <dbReference type="Pfam" id="PF25954"/>
    </source>
</evidence>
<evidence type="ECO:0000256" key="3">
    <source>
        <dbReference type="ARBA" id="ARBA00022448"/>
    </source>
</evidence>
<dbReference type="GO" id="GO:0015562">
    <property type="term" value="F:efflux transmembrane transporter activity"/>
    <property type="evidence" value="ECO:0007669"/>
    <property type="project" value="TreeGrafter"/>
</dbReference>
<evidence type="ECO:0000259" key="6">
    <source>
        <dbReference type="Pfam" id="PF25967"/>
    </source>
</evidence>
<dbReference type="SUPFAM" id="SSF111369">
    <property type="entry name" value="HlyD-like secretion proteins"/>
    <property type="match status" value="1"/>
</dbReference>
<comment type="subcellular location">
    <subcellularLocation>
        <location evidence="1">Cell envelope</location>
    </subcellularLocation>
</comment>
<sequence length="371" mass="38325">MTSSVLRRCAVAVVLVALAGCKEESADKGGEPVRPVKVMTVAAAAETRPIRYSGSVRARVETALGFRVGGKIVERKVDVGQRVEAGRVLARLDPTDLKLSLQTAEANVVAARSRVKVAEDGRERARALAAKGFVTKAGLDGATLDADQAVAGLEAALSARDQAANQIAYADLASDADGIVTDIRADVGQVVAAGTPVVTLARDDEKEVAIAVPEQDVVHFAKDQTVGVRFWADKDLRLAGRIREIAGSADPASRTYAIRIALPADDRVRLGMTATVEADVPVAAGTIVVPLSALAEAGGVTRVWVVDRATATVDPRPVTLGAVVPEGVGVVAGLKRGDMVVTAGVQFLVPGKKVLLPGTAADGRSVVGAEN</sequence>
<dbReference type="InterPro" id="IPR058625">
    <property type="entry name" value="MdtA-like_BSH"/>
</dbReference>
<dbReference type="Pfam" id="PF25917">
    <property type="entry name" value="BSH_RND"/>
    <property type="match status" value="1"/>
</dbReference>
<feature type="domain" description="Multidrug resistance protein MdtA-like barrel-sandwich hybrid" evidence="4">
    <location>
        <begin position="65"/>
        <end position="196"/>
    </location>
</feature>
<dbReference type="Pfam" id="PF25967">
    <property type="entry name" value="RND-MFP_C"/>
    <property type="match status" value="1"/>
</dbReference>
<dbReference type="EMBL" id="SJFN01000002">
    <property type="protein sequence ID" value="TBW40956.1"/>
    <property type="molecule type" value="Genomic_DNA"/>
</dbReference>
<comment type="similarity">
    <text evidence="2">Belongs to the membrane fusion protein (MFP) (TC 8.A.1) family.</text>
</comment>
<feature type="domain" description="Multidrug resistance protein MdtA-like C-terminal permuted SH3" evidence="6">
    <location>
        <begin position="287"/>
        <end position="346"/>
    </location>
</feature>
<organism evidence="7 8">
    <name type="scientific">Siculibacillus lacustris</name>
    <dbReference type="NCBI Taxonomy" id="1549641"/>
    <lineage>
        <taxon>Bacteria</taxon>
        <taxon>Pseudomonadati</taxon>
        <taxon>Pseudomonadota</taxon>
        <taxon>Alphaproteobacteria</taxon>
        <taxon>Hyphomicrobiales</taxon>
        <taxon>Ancalomicrobiaceae</taxon>
        <taxon>Siculibacillus</taxon>
    </lineage>
</organism>
<proteinExistence type="inferred from homology"/>
<dbReference type="Gene3D" id="1.10.287.470">
    <property type="entry name" value="Helix hairpin bin"/>
    <property type="match status" value="1"/>
</dbReference>
<dbReference type="InterPro" id="IPR058792">
    <property type="entry name" value="Beta-barrel_RND_2"/>
</dbReference>
<dbReference type="InterPro" id="IPR006143">
    <property type="entry name" value="RND_pump_MFP"/>
</dbReference>
<dbReference type="GO" id="GO:1990281">
    <property type="term" value="C:efflux pump complex"/>
    <property type="evidence" value="ECO:0007669"/>
    <property type="project" value="TreeGrafter"/>
</dbReference>
<name>A0A4V2KUC8_9HYPH</name>
<dbReference type="PANTHER" id="PTHR30469">
    <property type="entry name" value="MULTIDRUG RESISTANCE PROTEIN MDTA"/>
    <property type="match status" value="1"/>
</dbReference>
<reference evidence="7 8" key="1">
    <citation type="submission" date="2019-02" db="EMBL/GenBank/DDBJ databases">
        <title>Siculibacillus lacustris gen. nov., sp. nov., a new rosette-forming bacterium isolated from a freshwater crater lake (Lake St. Ana, Romania).</title>
        <authorList>
            <person name="Felfoldi T."/>
            <person name="Marton Z."/>
            <person name="Szabo A."/>
            <person name="Mentes A."/>
            <person name="Boka K."/>
            <person name="Marialigeti K."/>
            <person name="Mathe I."/>
            <person name="Koncz M."/>
            <person name="Schumann P."/>
            <person name="Toth E."/>
        </authorList>
    </citation>
    <scope>NUCLEOTIDE SEQUENCE [LARGE SCALE GENOMIC DNA]</scope>
    <source>
        <strain evidence="7 8">SA-279</strain>
    </source>
</reference>
<gene>
    <name evidence="7" type="ORF">EYW49_02025</name>
</gene>
<protein>
    <submittedName>
        <fullName evidence="7">Efflux RND transporter periplasmic adaptor subunit</fullName>
    </submittedName>
</protein>
<feature type="domain" description="CusB-like beta-barrel" evidence="5">
    <location>
        <begin position="208"/>
        <end position="277"/>
    </location>
</feature>
<dbReference type="RefSeq" id="WP_131305442.1">
    <property type="nucleotide sequence ID" value="NZ_SJFN01000002.1"/>
</dbReference>
<dbReference type="InterPro" id="IPR058627">
    <property type="entry name" value="MdtA-like_C"/>
</dbReference>
<keyword evidence="3" id="KW-0813">Transport</keyword>
<keyword evidence="8" id="KW-1185">Reference proteome</keyword>
<dbReference type="Gene3D" id="2.40.30.170">
    <property type="match status" value="1"/>
</dbReference>
<dbReference type="Gene3D" id="2.40.50.100">
    <property type="match status" value="1"/>
</dbReference>
<dbReference type="Proteomes" id="UP000292781">
    <property type="component" value="Unassembled WGS sequence"/>
</dbReference>
<accession>A0A4V2KUC8</accession>
<dbReference type="NCBIfam" id="TIGR01730">
    <property type="entry name" value="RND_mfp"/>
    <property type="match status" value="1"/>
</dbReference>
<evidence type="ECO:0000313" key="7">
    <source>
        <dbReference type="EMBL" id="TBW40956.1"/>
    </source>
</evidence>
<evidence type="ECO:0000256" key="2">
    <source>
        <dbReference type="ARBA" id="ARBA00009477"/>
    </source>
</evidence>
<dbReference type="Pfam" id="PF25954">
    <property type="entry name" value="Beta-barrel_RND_2"/>
    <property type="match status" value="1"/>
</dbReference>
<dbReference type="PROSITE" id="PS51257">
    <property type="entry name" value="PROKAR_LIPOPROTEIN"/>
    <property type="match status" value="1"/>
</dbReference>
<dbReference type="Gene3D" id="2.40.420.20">
    <property type="match status" value="1"/>
</dbReference>
<dbReference type="OrthoDB" id="9813967at2"/>
<comment type="caution">
    <text evidence="7">The sequence shown here is derived from an EMBL/GenBank/DDBJ whole genome shotgun (WGS) entry which is preliminary data.</text>
</comment>
<dbReference type="PANTHER" id="PTHR30469:SF18">
    <property type="entry name" value="RESISTANCE-NODULATION-CELL DIVISION (RND) EFFLUX MEMBRANE FUSION PROTEIN-RELATED"/>
    <property type="match status" value="1"/>
</dbReference>
<evidence type="ECO:0000256" key="1">
    <source>
        <dbReference type="ARBA" id="ARBA00004196"/>
    </source>
</evidence>